<dbReference type="Gene3D" id="2.60.40.2230">
    <property type="entry name" value="Uncharacterised protein YcnI-like PF07987, DUF1775"/>
    <property type="match status" value="1"/>
</dbReference>
<organism evidence="3 4">
    <name type="scientific">Methylorubrum rhodesianum</name>
    <dbReference type="NCBI Taxonomy" id="29427"/>
    <lineage>
        <taxon>Bacteria</taxon>
        <taxon>Pseudomonadati</taxon>
        <taxon>Pseudomonadota</taxon>
        <taxon>Alphaproteobacteria</taxon>
        <taxon>Hyphomicrobiales</taxon>
        <taxon>Methylobacteriaceae</taxon>
        <taxon>Methylorubrum</taxon>
    </lineage>
</organism>
<dbReference type="SUPFAM" id="SSF110087">
    <property type="entry name" value="DR1885-like metal-binding protein"/>
    <property type="match status" value="1"/>
</dbReference>
<feature type="compositionally biased region" description="Low complexity" evidence="1">
    <location>
        <begin position="349"/>
        <end position="358"/>
    </location>
</feature>
<dbReference type="Gene3D" id="2.60.40.1890">
    <property type="entry name" value="PCu(A)C copper chaperone"/>
    <property type="match status" value="1"/>
</dbReference>
<evidence type="ECO:0000313" key="4">
    <source>
        <dbReference type="Proteomes" id="UP001404845"/>
    </source>
</evidence>
<feature type="region of interest" description="Disordered" evidence="1">
    <location>
        <begin position="338"/>
        <end position="364"/>
    </location>
</feature>
<accession>A0ABU9Z9G0</accession>
<feature type="domain" description="YncI copper-binding" evidence="2">
    <location>
        <begin position="43"/>
        <end position="189"/>
    </location>
</feature>
<name>A0ABU9Z9G0_9HYPH</name>
<dbReference type="PANTHER" id="PTHR36302:SF1">
    <property type="entry name" value="COPPER CHAPERONE PCU(A)C"/>
    <property type="match status" value="1"/>
</dbReference>
<dbReference type="InterPro" id="IPR058248">
    <property type="entry name" value="Lxx211020-like"/>
</dbReference>
<protein>
    <submittedName>
        <fullName evidence="3">DUF1775 domain-containing protein</fullName>
    </submittedName>
</protein>
<dbReference type="PIRSF" id="PIRSF037139">
    <property type="entry name" value="UCP037139"/>
    <property type="match status" value="1"/>
</dbReference>
<dbReference type="InterPro" id="IPR038507">
    <property type="entry name" value="YcnI-like_sf"/>
</dbReference>
<evidence type="ECO:0000259" key="2">
    <source>
        <dbReference type="Pfam" id="PF07987"/>
    </source>
</evidence>
<evidence type="ECO:0000256" key="1">
    <source>
        <dbReference type="SAM" id="MobiDB-lite"/>
    </source>
</evidence>
<gene>
    <name evidence="3" type="ORF">PUR21_08835</name>
</gene>
<dbReference type="InterPro" id="IPR021174">
    <property type="entry name" value="UCP037139"/>
</dbReference>
<dbReference type="CDD" id="cd08545">
    <property type="entry name" value="YcnI_like"/>
    <property type="match status" value="1"/>
</dbReference>
<dbReference type="Pfam" id="PF07987">
    <property type="entry name" value="DUF1775"/>
    <property type="match status" value="1"/>
</dbReference>
<reference evidence="3 4" key="1">
    <citation type="journal article" date="2023" name="PLoS ONE">
        <title>Complete genome assembly of Hawai'i environmental nontuberculous mycobacteria reveals unexpected co-isolation with methylobacteria.</title>
        <authorList>
            <person name="Hendrix J."/>
            <person name="Epperson L.E."/>
            <person name="Tong E.I."/>
            <person name="Chan Y.L."/>
            <person name="Hasan N.A."/>
            <person name="Dawrs S.N."/>
            <person name="Norton G.J."/>
            <person name="Virdi R."/>
            <person name="Crooks J.L."/>
            <person name="Chan E.D."/>
            <person name="Honda J.R."/>
            <person name="Strong M."/>
        </authorList>
    </citation>
    <scope>NUCLEOTIDE SEQUENCE [LARGE SCALE GENOMIC DNA]</scope>
    <source>
        <strain evidence="3 4">NJH_HI01</strain>
    </source>
</reference>
<feature type="compositionally biased region" description="Gly residues" evidence="1">
    <location>
        <begin position="339"/>
        <end position="348"/>
    </location>
</feature>
<dbReference type="PANTHER" id="PTHR36302">
    <property type="entry name" value="BLR7088 PROTEIN"/>
    <property type="match status" value="1"/>
</dbReference>
<dbReference type="RefSeq" id="WP_183670549.1">
    <property type="nucleotide sequence ID" value="NZ_JACHOS010000025.1"/>
</dbReference>
<keyword evidence="4" id="KW-1185">Reference proteome</keyword>
<dbReference type="InterPro" id="IPR012533">
    <property type="entry name" value="YcnI-copper_dom"/>
</dbReference>
<evidence type="ECO:0000313" key="3">
    <source>
        <dbReference type="EMBL" id="MEN3227726.1"/>
    </source>
</evidence>
<dbReference type="InterPro" id="IPR007410">
    <property type="entry name" value="LpqE-like"/>
</dbReference>
<dbReference type="InterPro" id="IPR036182">
    <property type="entry name" value="PCuAC_sf"/>
</dbReference>
<dbReference type="Proteomes" id="UP001404845">
    <property type="component" value="Unassembled WGS sequence"/>
</dbReference>
<sequence>MSRSQSRSYPRASRPAPLRTRLRAAGLPLVLIAPALVSTASAHAVLERKEAAPNAAYRGVVQIMHGCDGRPTTRVSVTIPEGVTGAKPMPKPGWTISTVKSAYARAYPSFHGQVSEGVTRITWTGGNLPDDQVDEFTFFARVSDAFAPGATIYFPVEQDCTQGSYRWSEVPAEGASARALKAPAPAVRIVAASGAAAQAAQGQASQAPAAPAARAGAIGIEAPWLRATPAGAKVAGGYVTLRNTGTEPDRLTGASIPRAGRSEIHSMTTEGGVMKMAPVEGGLTLAPGAEVALKPGGYHLMFLDLKDGLKAGETVSGTLTFERAGTVPVSFTVAPIGAQGPGANGPGANGPAAAPDAGGHPHHH</sequence>
<dbReference type="Pfam" id="PF04314">
    <property type="entry name" value="PCuAC"/>
    <property type="match status" value="1"/>
</dbReference>
<comment type="caution">
    <text evidence="3">The sequence shown here is derived from an EMBL/GenBank/DDBJ whole genome shotgun (WGS) entry which is preliminary data.</text>
</comment>
<proteinExistence type="predicted"/>
<dbReference type="EMBL" id="JAQYXL010000001">
    <property type="protein sequence ID" value="MEN3227726.1"/>
    <property type="molecule type" value="Genomic_DNA"/>
</dbReference>